<dbReference type="SUPFAM" id="SSF158694">
    <property type="entry name" value="UraD-Like"/>
    <property type="match status" value="1"/>
</dbReference>
<evidence type="ECO:0000256" key="1">
    <source>
        <dbReference type="ARBA" id="ARBA00022631"/>
    </source>
</evidence>
<keyword evidence="5" id="KW-1185">Reference proteome</keyword>
<dbReference type="GO" id="GO:0006144">
    <property type="term" value="P:purine nucleobase metabolic process"/>
    <property type="evidence" value="ECO:0007669"/>
    <property type="project" value="UniProtKB-KW"/>
</dbReference>
<dbReference type="InterPro" id="IPR018020">
    <property type="entry name" value="OHCU_decarboxylase"/>
</dbReference>
<evidence type="ECO:0000259" key="3">
    <source>
        <dbReference type="Pfam" id="PF09349"/>
    </source>
</evidence>
<evidence type="ECO:0000313" key="4">
    <source>
        <dbReference type="EMBL" id="GAO45783.1"/>
    </source>
</evidence>
<sequence>MVFTLPPVSSISDLPREEIVQILGHLFEPAPALVELVLPGLQQDSFPDYPTLIAHIHTKLLSLYSTAITEDQESPSTAHAMKSLLTILSAHPRLGAKKVESTHSQSEQSSLGGGPDETQALVQLNREYEDTFPGLRYVTFVNGRSRGEIMEDMRERIEGGRRGGGAVAVAVRDTVWRGEVEDAIEAMCEIAGDRTAPSILFMTVNCTLQELSPLETQLFFSSLFLFACAKHTSAIL</sequence>
<proteinExistence type="predicted"/>
<dbReference type="AlphaFoldDB" id="A0A0E9N7J8"/>
<dbReference type="Gene3D" id="1.10.3330.10">
    <property type="entry name" value="Oxo-4-hydroxy-4-carboxy-5-ureidoimidazoline decarboxylase"/>
    <property type="match status" value="1"/>
</dbReference>
<protein>
    <recommendedName>
        <fullName evidence="3">Oxo-4-hydroxy-4-carboxy-5-ureidoimidazoline decarboxylase domain-containing protein</fullName>
    </recommendedName>
</protein>
<keyword evidence="1" id="KW-0659">Purine metabolism</keyword>
<evidence type="ECO:0000313" key="5">
    <source>
        <dbReference type="Proteomes" id="UP000033140"/>
    </source>
</evidence>
<reference evidence="4 5" key="3">
    <citation type="journal article" date="2015" name="Genome Announc.">
        <title>Draft Genome Sequence of the Archiascomycetous Yeast Saitoella complicata.</title>
        <authorList>
            <person name="Yamauchi K."/>
            <person name="Kondo S."/>
            <person name="Hamamoto M."/>
            <person name="Takahashi Y."/>
            <person name="Ogura Y."/>
            <person name="Hayashi T."/>
            <person name="Nishida H."/>
        </authorList>
    </citation>
    <scope>NUCLEOTIDE SEQUENCE [LARGE SCALE GENOMIC DNA]</scope>
    <source>
        <strain evidence="4 5">NRRL Y-17804</strain>
    </source>
</reference>
<dbReference type="EMBL" id="BACD03000001">
    <property type="protein sequence ID" value="GAO45783.1"/>
    <property type="molecule type" value="Genomic_DNA"/>
</dbReference>
<dbReference type="PANTHER" id="PTHR37987:SF1">
    <property type="entry name" value="OXO-4-HYDROXY-4-CARBOXY-5-UREIDOIMIDAZOLINE DECARBOXYLASE DOMAIN-CONTAINING PROTEIN"/>
    <property type="match status" value="1"/>
</dbReference>
<name>A0A0E9N7J8_SAICN</name>
<dbReference type="InterPro" id="IPR036778">
    <property type="entry name" value="OHCU_decarboxylase_sf"/>
</dbReference>
<evidence type="ECO:0000256" key="2">
    <source>
        <dbReference type="SAM" id="MobiDB-lite"/>
    </source>
</evidence>
<dbReference type="OMA" id="AIQAMCD"/>
<dbReference type="Pfam" id="PF09349">
    <property type="entry name" value="OHCU_decarbox"/>
    <property type="match status" value="1"/>
</dbReference>
<reference evidence="4 5" key="1">
    <citation type="journal article" date="2011" name="J. Gen. Appl. Microbiol.">
        <title>Draft genome sequencing of the enigmatic yeast Saitoella complicata.</title>
        <authorList>
            <person name="Nishida H."/>
            <person name="Hamamoto M."/>
            <person name="Sugiyama J."/>
        </authorList>
    </citation>
    <scope>NUCLEOTIDE SEQUENCE [LARGE SCALE GENOMIC DNA]</scope>
    <source>
        <strain evidence="4 5">NRRL Y-17804</strain>
    </source>
</reference>
<feature type="region of interest" description="Disordered" evidence="2">
    <location>
        <begin position="96"/>
        <end position="117"/>
    </location>
</feature>
<gene>
    <name evidence="4" type="ORF">G7K_0034-t1</name>
</gene>
<feature type="domain" description="Oxo-4-hydroxy-4-carboxy-5-ureidoimidazoline decarboxylase" evidence="3">
    <location>
        <begin position="13"/>
        <end position="195"/>
    </location>
</feature>
<dbReference type="STRING" id="698492.A0A0E9N7J8"/>
<dbReference type="Proteomes" id="UP000033140">
    <property type="component" value="Unassembled WGS sequence"/>
</dbReference>
<reference evidence="4 5" key="2">
    <citation type="journal article" date="2014" name="J. Gen. Appl. Microbiol.">
        <title>The early diverging ascomycetous budding yeast Saitoella complicata has three histone deacetylases belonging to the Clr6, Hos2, and Rpd3 lineages.</title>
        <authorList>
            <person name="Nishida H."/>
            <person name="Matsumoto T."/>
            <person name="Kondo S."/>
            <person name="Hamamoto M."/>
            <person name="Yoshikawa H."/>
        </authorList>
    </citation>
    <scope>NUCLEOTIDE SEQUENCE [LARGE SCALE GENOMIC DNA]</scope>
    <source>
        <strain evidence="4 5">NRRL Y-17804</strain>
    </source>
</reference>
<accession>A0A0E9N7J8</accession>
<comment type="caution">
    <text evidence="4">The sequence shown here is derived from an EMBL/GenBank/DDBJ whole genome shotgun (WGS) entry which is preliminary data.</text>
</comment>
<organism evidence="4 5">
    <name type="scientific">Saitoella complicata (strain BCRC 22490 / CBS 7301 / JCM 7358 / NBRC 10748 / NRRL Y-17804)</name>
    <dbReference type="NCBI Taxonomy" id="698492"/>
    <lineage>
        <taxon>Eukaryota</taxon>
        <taxon>Fungi</taxon>
        <taxon>Dikarya</taxon>
        <taxon>Ascomycota</taxon>
        <taxon>Taphrinomycotina</taxon>
        <taxon>Taphrinomycotina incertae sedis</taxon>
        <taxon>Saitoella</taxon>
    </lineage>
</organism>
<dbReference type="PANTHER" id="PTHR37987">
    <property type="entry name" value="CHROMOSOME 9, WHOLE GENOME SHOTGUN SEQUENCE"/>
    <property type="match status" value="1"/>
</dbReference>